<dbReference type="AlphaFoldDB" id="X1UPB2"/>
<name>X1UPB2_9ZZZZ</name>
<comment type="caution">
    <text evidence="1">The sequence shown here is derived from an EMBL/GenBank/DDBJ whole genome shotgun (WGS) entry which is preliminary data.</text>
</comment>
<gene>
    <name evidence="1" type="ORF">S12H4_62508</name>
</gene>
<organism evidence="1">
    <name type="scientific">marine sediment metagenome</name>
    <dbReference type="NCBI Taxonomy" id="412755"/>
    <lineage>
        <taxon>unclassified sequences</taxon>
        <taxon>metagenomes</taxon>
        <taxon>ecological metagenomes</taxon>
    </lineage>
</organism>
<proteinExistence type="predicted"/>
<dbReference type="EMBL" id="BARW01041969">
    <property type="protein sequence ID" value="GAJ19313.1"/>
    <property type="molecule type" value="Genomic_DNA"/>
</dbReference>
<sequence>MQEIIDILGRADRLLCDYEETDGFKTTIPLNTGKVYLAHGA</sequence>
<evidence type="ECO:0000313" key="1">
    <source>
        <dbReference type="EMBL" id="GAJ19313.1"/>
    </source>
</evidence>
<accession>X1UPB2</accession>
<reference evidence="1" key="1">
    <citation type="journal article" date="2014" name="Front. Microbiol.">
        <title>High frequency of phylogenetically diverse reductive dehalogenase-homologous genes in deep subseafloor sedimentary metagenomes.</title>
        <authorList>
            <person name="Kawai M."/>
            <person name="Futagami T."/>
            <person name="Toyoda A."/>
            <person name="Takaki Y."/>
            <person name="Nishi S."/>
            <person name="Hori S."/>
            <person name="Arai W."/>
            <person name="Tsubouchi T."/>
            <person name="Morono Y."/>
            <person name="Uchiyama I."/>
            <person name="Ito T."/>
            <person name="Fujiyama A."/>
            <person name="Inagaki F."/>
            <person name="Takami H."/>
        </authorList>
    </citation>
    <scope>NUCLEOTIDE SEQUENCE</scope>
    <source>
        <strain evidence="1">Expedition CK06-06</strain>
    </source>
</reference>
<protein>
    <submittedName>
        <fullName evidence="1">Uncharacterized protein</fullName>
    </submittedName>
</protein>
<feature type="non-terminal residue" evidence="1">
    <location>
        <position position="41"/>
    </location>
</feature>